<comment type="caution">
    <text evidence="1">The sequence shown here is derived from an EMBL/GenBank/DDBJ whole genome shotgun (WGS) entry which is preliminary data.</text>
</comment>
<sequence>MSDDRMRYRVAVVVFADVRGVDYVDATAGAVQAIRSALTDGFTKPVPVDLPNPYASEERFKDHDMSCRAVAVMDLGMAAGNGYLWTEPTARAWTNYGNDLPDIARRTWKVEEPEPDEEEVPGE</sequence>
<reference evidence="1 2" key="1">
    <citation type="submission" date="2023-07" db="EMBL/GenBank/DDBJ databases">
        <title>Sequencing the genomes of 1000 actinobacteria strains.</title>
        <authorList>
            <person name="Klenk H.-P."/>
        </authorList>
    </citation>
    <scope>NUCLEOTIDE SEQUENCE [LARGE SCALE GENOMIC DNA]</scope>
    <source>
        <strain evidence="1 2">DSM 44388</strain>
    </source>
</reference>
<keyword evidence="2" id="KW-1185">Reference proteome</keyword>
<evidence type="ECO:0000313" key="1">
    <source>
        <dbReference type="EMBL" id="MDP9829364.1"/>
    </source>
</evidence>
<proteinExistence type="predicted"/>
<dbReference type="Proteomes" id="UP001235712">
    <property type="component" value="Unassembled WGS sequence"/>
</dbReference>
<protein>
    <submittedName>
        <fullName evidence="1">Uncharacterized protein</fullName>
    </submittedName>
</protein>
<name>A0ABT9PAB3_9ACTN</name>
<organism evidence="1 2">
    <name type="scientific">Kineosporia succinea</name>
    <dbReference type="NCBI Taxonomy" id="84632"/>
    <lineage>
        <taxon>Bacteria</taxon>
        <taxon>Bacillati</taxon>
        <taxon>Actinomycetota</taxon>
        <taxon>Actinomycetes</taxon>
        <taxon>Kineosporiales</taxon>
        <taxon>Kineosporiaceae</taxon>
        <taxon>Kineosporia</taxon>
    </lineage>
</organism>
<accession>A0ABT9PAB3</accession>
<dbReference type="RefSeq" id="WP_307247485.1">
    <property type="nucleotide sequence ID" value="NZ_JAUSQZ010000001.1"/>
</dbReference>
<evidence type="ECO:0000313" key="2">
    <source>
        <dbReference type="Proteomes" id="UP001235712"/>
    </source>
</evidence>
<dbReference type="EMBL" id="JAUSQZ010000001">
    <property type="protein sequence ID" value="MDP9829364.1"/>
    <property type="molecule type" value="Genomic_DNA"/>
</dbReference>
<gene>
    <name evidence="1" type="ORF">J2S57_005113</name>
</gene>